<dbReference type="GO" id="GO:0016740">
    <property type="term" value="F:transferase activity"/>
    <property type="evidence" value="ECO:0007669"/>
    <property type="project" value="UniProtKB-KW"/>
</dbReference>
<dbReference type="Gene3D" id="3.10.490.10">
    <property type="entry name" value="Gamma-glutamyl cyclotransferase-like"/>
    <property type="match status" value="1"/>
</dbReference>
<evidence type="ECO:0000256" key="1">
    <source>
        <dbReference type="ARBA" id="ARBA00008861"/>
    </source>
</evidence>
<accession>A0A8K0R454</accession>
<dbReference type="PANTHER" id="PTHR31544">
    <property type="entry name" value="AIG2-LIKE PROTEIN D"/>
    <property type="match status" value="1"/>
</dbReference>
<dbReference type="EMBL" id="JAGMVJ010000012">
    <property type="protein sequence ID" value="KAH7084451.1"/>
    <property type="molecule type" value="Genomic_DNA"/>
</dbReference>
<reference evidence="6" key="1">
    <citation type="journal article" date="2021" name="Nat. Commun.">
        <title>Genetic determinants of endophytism in the Arabidopsis root mycobiome.</title>
        <authorList>
            <person name="Mesny F."/>
            <person name="Miyauchi S."/>
            <person name="Thiergart T."/>
            <person name="Pickel B."/>
            <person name="Atanasova L."/>
            <person name="Karlsson M."/>
            <person name="Huettel B."/>
            <person name="Barry K.W."/>
            <person name="Haridas S."/>
            <person name="Chen C."/>
            <person name="Bauer D."/>
            <person name="Andreopoulos W."/>
            <person name="Pangilinan J."/>
            <person name="LaButti K."/>
            <person name="Riley R."/>
            <person name="Lipzen A."/>
            <person name="Clum A."/>
            <person name="Drula E."/>
            <person name="Henrissat B."/>
            <person name="Kohler A."/>
            <person name="Grigoriev I.V."/>
            <person name="Martin F.M."/>
            <person name="Hacquard S."/>
        </authorList>
    </citation>
    <scope>NUCLEOTIDE SEQUENCE</scope>
    <source>
        <strain evidence="6">MPI-SDFR-AT-0120</strain>
    </source>
</reference>
<organism evidence="6 7">
    <name type="scientific">Paraphoma chrysanthemicola</name>
    <dbReference type="NCBI Taxonomy" id="798071"/>
    <lineage>
        <taxon>Eukaryota</taxon>
        <taxon>Fungi</taxon>
        <taxon>Dikarya</taxon>
        <taxon>Ascomycota</taxon>
        <taxon>Pezizomycotina</taxon>
        <taxon>Dothideomycetes</taxon>
        <taxon>Pleosporomycetidae</taxon>
        <taxon>Pleosporales</taxon>
        <taxon>Pleosporineae</taxon>
        <taxon>Phaeosphaeriaceae</taxon>
        <taxon>Paraphoma</taxon>
    </lineage>
</organism>
<dbReference type="OrthoDB" id="3262926at2759"/>
<comment type="caution">
    <text evidence="6">The sequence shown here is derived from an EMBL/GenBank/DDBJ whole genome shotgun (WGS) entry which is preliminary data.</text>
</comment>
<protein>
    <recommendedName>
        <fullName evidence="3">Putative gamma-glutamylcyclotransferase</fullName>
    </recommendedName>
</protein>
<comment type="similarity">
    <text evidence="1">Belongs to the gamma-glutamylcyclotransferase family.</text>
</comment>
<evidence type="ECO:0000259" key="5">
    <source>
        <dbReference type="Pfam" id="PF06094"/>
    </source>
</evidence>
<keyword evidence="7" id="KW-1185">Reference proteome</keyword>
<dbReference type="InterPro" id="IPR009288">
    <property type="entry name" value="AIG2-like_dom"/>
</dbReference>
<sequence>MPMSPITPSLPPPPRIKPAPARLPTTLSSSRLSETIQSRINTLQTPPPPSQPQNPKPFHPCYLFFYGTLQDPDLLQHLLRAPSAPTLVPATLSGYEVKMWGMYPVLVPRSVSGSTKVDGVLWYCGKEEEFDRLAAYETSAYTWCECDCEVKVAGGRDFIKGVRVFIWGGVVGSSELEEGSFNFVRWKTYFKHSVIKQSECESGD</sequence>
<dbReference type="Proteomes" id="UP000813461">
    <property type="component" value="Unassembled WGS sequence"/>
</dbReference>
<feature type="region of interest" description="Disordered" evidence="4">
    <location>
        <begin position="1"/>
        <end position="31"/>
    </location>
</feature>
<feature type="domain" description="Gamma-glutamylcyclotransferase AIG2-like" evidence="5">
    <location>
        <begin position="63"/>
        <end position="179"/>
    </location>
</feature>
<dbReference type="InterPro" id="IPR013024">
    <property type="entry name" value="GGCT-like"/>
</dbReference>
<gene>
    <name evidence="6" type="ORF">FB567DRAFT_570579</name>
</gene>
<dbReference type="CDD" id="cd06661">
    <property type="entry name" value="GGCT_like"/>
    <property type="match status" value="1"/>
</dbReference>
<dbReference type="AlphaFoldDB" id="A0A8K0R454"/>
<evidence type="ECO:0000313" key="6">
    <source>
        <dbReference type="EMBL" id="KAH7084451.1"/>
    </source>
</evidence>
<dbReference type="SUPFAM" id="SSF110857">
    <property type="entry name" value="Gamma-glutamyl cyclotransferase-like"/>
    <property type="match status" value="1"/>
</dbReference>
<dbReference type="Pfam" id="PF06094">
    <property type="entry name" value="GGACT"/>
    <property type="match status" value="1"/>
</dbReference>
<keyword evidence="2" id="KW-0808">Transferase</keyword>
<evidence type="ECO:0000256" key="4">
    <source>
        <dbReference type="SAM" id="MobiDB-lite"/>
    </source>
</evidence>
<evidence type="ECO:0000256" key="3">
    <source>
        <dbReference type="ARBA" id="ARBA00030602"/>
    </source>
</evidence>
<dbReference type="PANTHER" id="PTHR31544:SF4">
    <property type="entry name" value="GAMMA-GLUTAMYLCYCLOTRANSFERASE-RELATED"/>
    <property type="match status" value="1"/>
</dbReference>
<dbReference type="InterPro" id="IPR036568">
    <property type="entry name" value="GGCT-like_sf"/>
</dbReference>
<evidence type="ECO:0000256" key="2">
    <source>
        <dbReference type="ARBA" id="ARBA00022679"/>
    </source>
</evidence>
<evidence type="ECO:0000313" key="7">
    <source>
        <dbReference type="Proteomes" id="UP000813461"/>
    </source>
</evidence>
<proteinExistence type="inferred from homology"/>
<name>A0A8K0R454_9PLEO</name>
<feature type="compositionally biased region" description="Pro residues" evidence="4">
    <location>
        <begin position="8"/>
        <end position="17"/>
    </location>
</feature>
<dbReference type="InterPro" id="IPR045038">
    <property type="entry name" value="AIG2-like"/>
</dbReference>
<feature type="compositionally biased region" description="Low complexity" evidence="4">
    <location>
        <begin position="18"/>
        <end position="31"/>
    </location>
</feature>